<dbReference type="GO" id="GO:0008237">
    <property type="term" value="F:metallopeptidase activity"/>
    <property type="evidence" value="ECO:0007669"/>
    <property type="project" value="UniProtKB-KW"/>
</dbReference>
<dbReference type="EMBL" id="BX548175">
    <property type="protein sequence ID" value="CAE21123.1"/>
    <property type="molecule type" value="Genomic_DNA"/>
</dbReference>
<sequence length="128" mass="14287">MFPSSARGASSRFFALCTVRFLFVPLVAMLNTANVCQFSGMELNGGYVGLAIICLYFAIWPFFGIAKELGWFRATKEVRLSQEISLDTESGRDHSPISRDDSFKRNLEKTFAHSPSQVSDDWRPLPGG</sequence>
<protein>
    <submittedName>
        <fullName evidence="2">Possible Thermophilic metalloprotease (M29)</fullName>
    </submittedName>
</protein>
<keyword evidence="1" id="KW-1133">Transmembrane helix</keyword>
<reference evidence="2 3" key="1">
    <citation type="journal article" date="2003" name="Nature">
        <title>Genome divergence in two Prochlorococcus ecotypes reflects oceanic niche differentiation.</title>
        <authorList>
            <person name="Rocap G."/>
            <person name="Larimer F.W."/>
            <person name="Lamerdin J.E."/>
            <person name="Malfatti S."/>
            <person name="Chain P."/>
            <person name="Ahlgren N.A."/>
            <person name="Arellano A."/>
            <person name="Coleman M."/>
            <person name="Hauser L."/>
            <person name="Hess W.R."/>
            <person name="Johnson Z.I."/>
            <person name="Land M.L."/>
            <person name="Lindell D."/>
            <person name="Post A.F."/>
            <person name="Regala W."/>
            <person name="Shah M."/>
            <person name="Shaw S.L."/>
            <person name="Steglich C."/>
            <person name="Sullivan M.B."/>
            <person name="Ting C.S."/>
            <person name="Tolonen A."/>
            <person name="Webb E.A."/>
            <person name="Zinser E.R."/>
            <person name="Chisholm S.W."/>
        </authorList>
    </citation>
    <scope>NUCLEOTIDE SEQUENCE [LARGE SCALE GENOMIC DNA]</scope>
    <source>
        <strain evidence="3">MIT 9313</strain>
    </source>
</reference>
<dbReference type="RefSeq" id="WP_011130324.1">
    <property type="nucleotide sequence ID" value="NC_005071.1"/>
</dbReference>
<dbReference type="eggNOG" id="ENOG5032I7S">
    <property type="taxonomic scope" value="Bacteria"/>
</dbReference>
<gene>
    <name evidence="2" type="ordered locus">PMT_0948</name>
</gene>
<dbReference type="Proteomes" id="UP000001423">
    <property type="component" value="Chromosome"/>
</dbReference>
<keyword evidence="1" id="KW-0472">Membrane</keyword>
<organism evidence="2 3">
    <name type="scientific">Prochlorococcus marinus (strain MIT 9313)</name>
    <dbReference type="NCBI Taxonomy" id="74547"/>
    <lineage>
        <taxon>Bacteria</taxon>
        <taxon>Bacillati</taxon>
        <taxon>Cyanobacteriota</taxon>
        <taxon>Cyanophyceae</taxon>
        <taxon>Synechococcales</taxon>
        <taxon>Prochlorococcaceae</taxon>
        <taxon>Prochlorococcus</taxon>
    </lineage>
</organism>
<accession>Q7TUY3</accession>
<dbReference type="GO" id="GO:0006508">
    <property type="term" value="P:proteolysis"/>
    <property type="evidence" value="ECO:0007669"/>
    <property type="project" value="UniProtKB-KW"/>
</dbReference>
<evidence type="ECO:0000313" key="2">
    <source>
        <dbReference type="EMBL" id="CAE21123.1"/>
    </source>
</evidence>
<evidence type="ECO:0000313" key="3">
    <source>
        <dbReference type="Proteomes" id="UP000001423"/>
    </source>
</evidence>
<keyword evidence="2" id="KW-0378">Hydrolase</keyword>
<keyword evidence="1" id="KW-0812">Transmembrane</keyword>
<dbReference type="KEGG" id="pmt:PMT_0948"/>
<dbReference type="HOGENOM" id="CLU_160681_0_0_3"/>
<dbReference type="AlphaFoldDB" id="Q7TUY3"/>
<evidence type="ECO:0000256" key="1">
    <source>
        <dbReference type="SAM" id="Phobius"/>
    </source>
</evidence>
<proteinExistence type="predicted"/>
<keyword evidence="3" id="KW-1185">Reference proteome</keyword>
<feature type="transmembrane region" description="Helical" evidence="1">
    <location>
        <begin position="48"/>
        <end position="66"/>
    </location>
</feature>
<name>Q7TUY3_PROMM</name>
<keyword evidence="2" id="KW-0482">Metalloprotease</keyword>
<keyword evidence="2" id="KW-0645">Protease</keyword>